<keyword evidence="2" id="KW-0238">DNA-binding</keyword>
<keyword evidence="6" id="KW-1185">Reference proteome</keyword>
<evidence type="ECO:0000313" key="5">
    <source>
        <dbReference type="EMBL" id="RYC13672.1"/>
    </source>
</evidence>
<keyword evidence="1" id="KW-0805">Transcription regulation</keyword>
<dbReference type="CDD" id="cd07377">
    <property type="entry name" value="WHTH_GntR"/>
    <property type="match status" value="1"/>
</dbReference>
<dbReference type="InterPro" id="IPR036388">
    <property type="entry name" value="WH-like_DNA-bd_sf"/>
</dbReference>
<organism evidence="5 6">
    <name type="scientific">Nocardioides zhouii</name>
    <dbReference type="NCBI Taxonomy" id="1168729"/>
    <lineage>
        <taxon>Bacteria</taxon>
        <taxon>Bacillati</taxon>
        <taxon>Actinomycetota</taxon>
        <taxon>Actinomycetes</taxon>
        <taxon>Propionibacteriales</taxon>
        <taxon>Nocardioidaceae</taxon>
        <taxon>Nocardioides</taxon>
    </lineage>
</organism>
<evidence type="ECO:0000256" key="1">
    <source>
        <dbReference type="ARBA" id="ARBA00023015"/>
    </source>
</evidence>
<comment type="caution">
    <text evidence="5">The sequence shown here is derived from an EMBL/GenBank/DDBJ whole genome shotgun (WGS) entry which is preliminary data.</text>
</comment>
<dbReference type="RefSeq" id="WP_129424736.1">
    <property type="nucleotide sequence ID" value="NZ_SDWV01000003.1"/>
</dbReference>
<dbReference type="Proteomes" id="UP000291101">
    <property type="component" value="Unassembled WGS sequence"/>
</dbReference>
<evidence type="ECO:0000259" key="4">
    <source>
        <dbReference type="PROSITE" id="PS50949"/>
    </source>
</evidence>
<dbReference type="GO" id="GO:0003677">
    <property type="term" value="F:DNA binding"/>
    <property type="evidence" value="ECO:0007669"/>
    <property type="project" value="UniProtKB-KW"/>
</dbReference>
<dbReference type="Gene3D" id="1.20.120.530">
    <property type="entry name" value="GntR ligand-binding domain-like"/>
    <property type="match status" value="1"/>
</dbReference>
<dbReference type="SMART" id="SM00895">
    <property type="entry name" value="FCD"/>
    <property type="match status" value="1"/>
</dbReference>
<dbReference type="InterPro" id="IPR008920">
    <property type="entry name" value="TF_FadR/GntR_C"/>
</dbReference>
<dbReference type="SUPFAM" id="SSF48008">
    <property type="entry name" value="GntR ligand-binding domain-like"/>
    <property type="match status" value="1"/>
</dbReference>
<dbReference type="PANTHER" id="PTHR43537">
    <property type="entry name" value="TRANSCRIPTIONAL REGULATOR, GNTR FAMILY"/>
    <property type="match status" value="1"/>
</dbReference>
<dbReference type="AlphaFoldDB" id="A0A4Q2T4Z5"/>
<gene>
    <name evidence="5" type="ORF">EUA94_03420</name>
</gene>
<dbReference type="InterPro" id="IPR011711">
    <property type="entry name" value="GntR_C"/>
</dbReference>
<dbReference type="InterPro" id="IPR036390">
    <property type="entry name" value="WH_DNA-bd_sf"/>
</dbReference>
<dbReference type="EMBL" id="SDWV01000003">
    <property type="protein sequence ID" value="RYC13672.1"/>
    <property type="molecule type" value="Genomic_DNA"/>
</dbReference>
<name>A0A4Q2T4Z5_9ACTN</name>
<keyword evidence="3" id="KW-0804">Transcription</keyword>
<accession>A0A4Q2T4Z5</accession>
<reference evidence="5 6" key="1">
    <citation type="submission" date="2019-01" db="EMBL/GenBank/DDBJ databases">
        <title>Novel species of Nocardioides.</title>
        <authorList>
            <person name="Liu Q."/>
            <person name="X Y.-H."/>
        </authorList>
    </citation>
    <scope>NUCLEOTIDE SEQUENCE [LARGE SCALE GENOMIC DNA]</scope>
    <source>
        <strain evidence="5 6">HLT2-9</strain>
    </source>
</reference>
<dbReference type="Gene3D" id="1.10.10.10">
    <property type="entry name" value="Winged helix-like DNA-binding domain superfamily/Winged helix DNA-binding domain"/>
    <property type="match status" value="1"/>
</dbReference>
<dbReference type="Pfam" id="PF00392">
    <property type="entry name" value="GntR"/>
    <property type="match status" value="1"/>
</dbReference>
<dbReference type="PROSITE" id="PS50949">
    <property type="entry name" value="HTH_GNTR"/>
    <property type="match status" value="1"/>
</dbReference>
<dbReference type="PRINTS" id="PR00035">
    <property type="entry name" value="HTHGNTR"/>
</dbReference>
<dbReference type="GO" id="GO:0003700">
    <property type="term" value="F:DNA-binding transcription factor activity"/>
    <property type="evidence" value="ECO:0007669"/>
    <property type="project" value="InterPro"/>
</dbReference>
<protein>
    <submittedName>
        <fullName evidence="5">FadR family transcriptional regulator</fullName>
    </submittedName>
</protein>
<dbReference type="SMART" id="SM00345">
    <property type="entry name" value="HTH_GNTR"/>
    <property type="match status" value="1"/>
</dbReference>
<dbReference type="Pfam" id="PF07729">
    <property type="entry name" value="FCD"/>
    <property type="match status" value="1"/>
</dbReference>
<dbReference type="OrthoDB" id="9784718at2"/>
<sequence>MTAQPDEHLTAAVLRPVRGHHAFEACVEQLATAIRLGVYPVGSLLPPERELAERLAVSRATLREAIAALRQAGLVETKRGRGGGSMVTSQARGRFTGGLAKVSAATKSEWLDALEFRRVVEPGAAHLAASRPLTDPDRDRLVQTEEAVHGASGKRAHRQADTRLHLTIASLSGSARLQEAVTSVQSTLDSMLGAIPALEPNIGHSHRQHRQICKAITDGRPDRARQVMEDHCDDTAALLRGLLV</sequence>
<dbReference type="InterPro" id="IPR000524">
    <property type="entry name" value="Tscrpt_reg_HTH_GntR"/>
</dbReference>
<proteinExistence type="predicted"/>
<evidence type="ECO:0000256" key="2">
    <source>
        <dbReference type="ARBA" id="ARBA00023125"/>
    </source>
</evidence>
<feature type="domain" description="HTH gntR-type" evidence="4">
    <location>
        <begin position="20"/>
        <end position="90"/>
    </location>
</feature>
<evidence type="ECO:0000256" key="3">
    <source>
        <dbReference type="ARBA" id="ARBA00023163"/>
    </source>
</evidence>
<dbReference type="PANTHER" id="PTHR43537:SF24">
    <property type="entry name" value="GLUCONATE OPERON TRANSCRIPTIONAL REPRESSOR"/>
    <property type="match status" value="1"/>
</dbReference>
<dbReference type="SUPFAM" id="SSF46785">
    <property type="entry name" value="Winged helix' DNA-binding domain"/>
    <property type="match status" value="1"/>
</dbReference>
<evidence type="ECO:0000313" key="6">
    <source>
        <dbReference type="Proteomes" id="UP000291101"/>
    </source>
</evidence>